<protein>
    <submittedName>
        <fullName evidence="1">Protein Hol1p</fullName>
    </submittedName>
</protein>
<evidence type="ECO:0000313" key="2">
    <source>
        <dbReference type="Proteomes" id="UP001152531"/>
    </source>
</evidence>
<dbReference type="Proteomes" id="UP001152531">
    <property type="component" value="Unassembled WGS sequence"/>
</dbReference>
<reference evidence="1" key="1">
    <citation type="submission" date="2022-06" db="EMBL/GenBank/DDBJ databases">
        <authorList>
            <person name="Legras J.-L."/>
            <person name="Devillers H."/>
            <person name="Grondin C."/>
        </authorList>
    </citation>
    <scope>NUCLEOTIDE SEQUENCE</scope>
    <source>
        <strain evidence="1">CLIB 1444</strain>
    </source>
</reference>
<evidence type="ECO:0000313" key="1">
    <source>
        <dbReference type="EMBL" id="CAH6722975.1"/>
    </source>
</evidence>
<comment type="caution">
    <text evidence="1">The sequence shown here is derived from an EMBL/GenBank/DDBJ whole genome shotgun (WGS) entry which is preliminary data.</text>
</comment>
<proteinExistence type="predicted"/>
<accession>A0ACA9YD22</accession>
<dbReference type="EMBL" id="CALSDN010000012">
    <property type="protein sequence ID" value="CAH6722975.1"/>
    <property type="molecule type" value="Genomic_DNA"/>
</dbReference>
<gene>
    <name evidence="1" type="ORF">CLIB1444_12S01464</name>
</gene>
<organism evidence="1 2">
    <name type="scientific">[Candida] jaroonii</name>
    <dbReference type="NCBI Taxonomy" id="467808"/>
    <lineage>
        <taxon>Eukaryota</taxon>
        <taxon>Fungi</taxon>
        <taxon>Dikarya</taxon>
        <taxon>Ascomycota</taxon>
        <taxon>Saccharomycotina</taxon>
        <taxon>Pichiomycetes</taxon>
        <taxon>Debaryomycetaceae</taxon>
        <taxon>Yamadazyma</taxon>
    </lineage>
</organism>
<sequence>MSSQDELVPGTVHLIDLEGDLDVKKGHDNIILRPPPTSNPNDPLRWSQRKKQSQFFLLFWLATFLAITVNFSGPIWDIWVADFNTSYEKLNISSALCFLFLGVGCLLLQPTALIFGRRFVYLSCVVLMMVANIIGAVSTSIEHLYAVNIIGGFAAAPCDSLIEISVTDTFFQHERATYLSFVILCLYFGSDIGPIISGYIADTVGWRWCFWLQVIMFGLMFIWAFFFMDETCFRRSEEDMVLESDILQQIKSRESGYPLSDTERKKEHAVETGEEVVSDNESVDKSIPVRSYWRKRQVIETEYGDTRSWLCIFYRPFFLITFPAVLWCGLVYGAQMMWLSLLATTQALIYSSEPYNFSAGSTGLTNFGPLIGSLIGLGTGPLVDWITLRMARKNNGIMEPEFRLYAMVLPLVTNAIGLLAYGLGAWNGNPWPVSVIIGQGFLGFAMSSSGTICLTYVMDCYHRMASEALVLVLFIRNMIGMGFTFAIQPWLDRNGLKVTTWLMFMLSVVINGSFIILVLYGKNFRRWTKNSYYKFSDPTFGELFKR</sequence>
<keyword evidence="2" id="KW-1185">Reference proteome</keyword>
<name>A0ACA9YD22_9ASCO</name>